<dbReference type="AlphaFoldDB" id="A0A498SDM0"/>
<accession>A0A498SDM0</accession>
<reference evidence="1 2" key="1">
    <citation type="submission" date="2018-08" db="EMBL/GenBank/DDBJ databases">
        <authorList>
            <person name="Laetsch R D."/>
            <person name="Stevens L."/>
            <person name="Kumar S."/>
            <person name="Blaxter L. M."/>
        </authorList>
    </citation>
    <scope>NUCLEOTIDE SEQUENCE [LARGE SCALE GENOMIC DNA]</scope>
</reference>
<evidence type="ECO:0000313" key="1">
    <source>
        <dbReference type="EMBL" id="VBB29963.1"/>
    </source>
</evidence>
<name>A0A498SDM0_ACAVI</name>
<proteinExistence type="predicted"/>
<dbReference type="Proteomes" id="UP000276991">
    <property type="component" value="Unassembled WGS sequence"/>
</dbReference>
<organism evidence="1 2">
    <name type="scientific">Acanthocheilonema viteae</name>
    <name type="common">Filarial nematode worm</name>
    <name type="synonym">Dipetalonema viteae</name>
    <dbReference type="NCBI Taxonomy" id="6277"/>
    <lineage>
        <taxon>Eukaryota</taxon>
        <taxon>Metazoa</taxon>
        <taxon>Ecdysozoa</taxon>
        <taxon>Nematoda</taxon>
        <taxon>Chromadorea</taxon>
        <taxon>Rhabditida</taxon>
        <taxon>Spirurina</taxon>
        <taxon>Spiruromorpha</taxon>
        <taxon>Filarioidea</taxon>
        <taxon>Onchocercidae</taxon>
        <taxon>Acanthocheilonema</taxon>
    </lineage>
</organism>
<sequence length="222" mass="24445">MKPGFRLKTGISDHQRAKLSWLAANTEPNQQPPLVRSFHLTTKQPKVPSISGTNYRYTDYYDKLPFNPTSSPIYYSSNFQTIPSTYYSGYLSPTFIQPTHLPGEIGVTMISGNDNGDIEKDQLVNVEQMKGKGIRKVEGVAKLIDSKFHEMNKTRNTATTVTTISTTTAAVDDGSNLLGSLLSGRLDNVDWFGSLFRPQLPTKEEGSAMAQIFQGGIFGPAS</sequence>
<keyword evidence="2" id="KW-1185">Reference proteome</keyword>
<dbReference type="OrthoDB" id="5860861at2759"/>
<protein>
    <submittedName>
        <fullName evidence="1">Uncharacterized protein</fullName>
    </submittedName>
</protein>
<evidence type="ECO:0000313" key="2">
    <source>
        <dbReference type="Proteomes" id="UP000276991"/>
    </source>
</evidence>
<gene>
    <name evidence="1" type="ORF">NAV_LOCUS4754</name>
</gene>
<dbReference type="EMBL" id="UPTC01000749">
    <property type="protein sequence ID" value="VBB29963.1"/>
    <property type="molecule type" value="Genomic_DNA"/>
</dbReference>